<evidence type="ECO:0000313" key="5">
    <source>
        <dbReference type="EMBL" id="MER7186820.1"/>
    </source>
</evidence>
<gene>
    <name evidence="5" type="ORF">ABT404_46430</name>
</gene>
<keyword evidence="6" id="KW-1185">Reference proteome</keyword>
<organism evidence="5 6">
    <name type="scientific">Streptomyces hyaluromycini</name>
    <dbReference type="NCBI Taxonomy" id="1377993"/>
    <lineage>
        <taxon>Bacteria</taxon>
        <taxon>Bacillati</taxon>
        <taxon>Actinomycetota</taxon>
        <taxon>Actinomycetes</taxon>
        <taxon>Kitasatosporales</taxon>
        <taxon>Streptomycetaceae</taxon>
        <taxon>Streptomyces</taxon>
    </lineage>
</organism>
<sequence>MKLATLRTGATTRAVRLDGESGGGGEPGGTGGTGGTGGVLVDLGLPDVGAVLRQDGWREFAAAATGTAYPLAGADFAPVVPAPSKVVCVGLNYRNHIQEMGRDLPEHPTLFAKFADCLIGAGDDIVRPEETGQFDWEAELAVVVGRTVRRARGAEAAAAIAGFTVLNDITCRDWQFRTREWLQGKAWDSSTPVGPYLVTPDELPGGVRPVLDIRLAVDGEVMQSDSTGDLLFDPVALVEYVSTMVRLNPGDLIATGTPGGVGQAREPQRFLLGGETVVTEIAGIGRLANRVVRETSAR</sequence>
<feature type="compositionally biased region" description="Gly residues" evidence="3">
    <location>
        <begin position="20"/>
        <end position="37"/>
    </location>
</feature>
<feature type="region of interest" description="Disordered" evidence="3">
    <location>
        <begin position="1"/>
        <end position="37"/>
    </location>
</feature>
<dbReference type="RefSeq" id="WP_350790785.1">
    <property type="nucleotide sequence ID" value="NZ_JBEPEK010000665.1"/>
</dbReference>
<keyword evidence="2" id="KW-0479">Metal-binding</keyword>
<accession>A0ABV1XCQ9</accession>
<dbReference type="SUPFAM" id="SSF56529">
    <property type="entry name" value="FAH"/>
    <property type="match status" value="1"/>
</dbReference>
<dbReference type="Pfam" id="PF01557">
    <property type="entry name" value="FAA_hydrolase"/>
    <property type="match status" value="1"/>
</dbReference>
<dbReference type="InterPro" id="IPR036663">
    <property type="entry name" value="Fumarylacetoacetase_C_sf"/>
</dbReference>
<keyword evidence="5" id="KW-0378">Hydrolase</keyword>
<comment type="caution">
    <text evidence="5">The sequence shown here is derived from an EMBL/GenBank/DDBJ whole genome shotgun (WGS) entry which is preliminary data.</text>
</comment>
<evidence type="ECO:0000256" key="1">
    <source>
        <dbReference type="ARBA" id="ARBA00010211"/>
    </source>
</evidence>
<dbReference type="InterPro" id="IPR051121">
    <property type="entry name" value="FAH"/>
</dbReference>
<dbReference type="PANTHER" id="PTHR42796">
    <property type="entry name" value="FUMARYLACETOACETATE HYDROLASE DOMAIN-CONTAINING PROTEIN 2A-RELATED"/>
    <property type="match status" value="1"/>
</dbReference>
<proteinExistence type="inferred from homology"/>
<dbReference type="GO" id="GO:0016787">
    <property type="term" value="F:hydrolase activity"/>
    <property type="evidence" value="ECO:0007669"/>
    <property type="project" value="UniProtKB-KW"/>
</dbReference>
<feature type="compositionally biased region" description="Low complexity" evidence="3">
    <location>
        <begin position="1"/>
        <end position="14"/>
    </location>
</feature>
<dbReference type="PANTHER" id="PTHR42796:SF4">
    <property type="entry name" value="FUMARYLACETOACETATE HYDROLASE DOMAIN-CONTAINING PROTEIN 2A"/>
    <property type="match status" value="1"/>
</dbReference>
<dbReference type="InterPro" id="IPR011234">
    <property type="entry name" value="Fumarylacetoacetase-like_C"/>
</dbReference>
<protein>
    <submittedName>
        <fullName evidence="5">Fumarylacetoacetate hydrolase family protein</fullName>
    </submittedName>
</protein>
<dbReference type="Gene3D" id="3.90.850.10">
    <property type="entry name" value="Fumarylacetoacetase-like, C-terminal domain"/>
    <property type="match status" value="1"/>
</dbReference>
<comment type="similarity">
    <text evidence="1">Belongs to the FAH family.</text>
</comment>
<dbReference type="EMBL" id="JBEPEK010000665">
    <property type="protein sequence ID" value="MER7186820.1"/>
    <property type="molecule type" value="Genomic_DNA"/>
</dbReference>
<feature type="domain" description="Fumarylacetoacetase-like C-terminal" evidence="4">
    <location>
        <begin position="85"/>
        <end position="292"/>
    </location>
</feature>
<evidence type="ECO:0000256" key="3">
    <source>
        <dbReference type="SAM" id="MobiDB-lite"/>
    </source>
</evidence>
<name>A0ABV1XCQ9_9ACTN</name>
<evidence type="ECO:0000259" key="4">
    <source>
        <dbReference type="Pfam" id="PF01557"/>
    </source>
</evidence>
<evidence type="ECO:0000256" key="2">
    <source>
        <dbReference type="ARBA" id="ARBA00022723"/>
    </source>
</evidence>
<dbReference type="Proteomes" id="UP001474181">
    <property type="component" value="Unassembled WGS sequence"/>
</dbReference>
<evidence type="ECO:0000313" key="6">
    <source>
        <dbReference type="Proteomes" id="UP001474181"/>
    </source>
</evidence>
<reference evidence="5 6" key="1">
    <citation type="submission" date="2024-06" db="EMBL/GenBank/DDBJ databases">
        <title>The Natural Products Discovery Center: Release of the First 8490 Sequenced Strains for Exploring Actinobacteria Biosynthetic Diversity.</title>
        <authorList>
            <person name="Kalkreuter E."/>
            <person name="Kautsar S.A."/>
            <person name="Yang D."/>
            <person name="Bader C.D."/>
            <person name="Teijaro C.N."/>
            <person name="Fluegel L."/>
            <person name="Davis C.M."/>
            <person name="Simpson J.R."/>
            <person name="Lauterbach L."/>
            <person name="Steele A.D."/>
            <person name="Gui C."/>
            <person name="Meng S."/>
            <person name="Li G."/>
            <person name="Viehrig K."/>
            <person name="Ye F."/>
            <person name="Su P."/>
            <person name="Kiefer A.F."/>
            <person name="Nichols A."/>
            <person name="Cepeda A.J."/>
            <person name="Yan W."/>
            <person name="Fan B."/>
            <person name="Jiang Y."/>
            <person name="Adhikari A."/>
            <person name="Zheng C.-J."/>
            <person name="Schuster L."/>
            <person name="Cowan T.M."/>
            <person name="Smanski M.J."/>
            <person name="Chevrette M.G."/>
            <person name="De Carvalho L.P.S."/>
            <person name="Shen B."/>
        </authorList>
    </citation>
    <scope>NUCLEOTIDE SEQUENCE [LARGE SCALE GENOMIC DNA]</scope>
    <source>
        <strain evidence="5 6">NPDC000234</strain>
    </source>
</reference>